<sequence>MFGSSVPFAPPSSGFGQQNTVPTFGAPAPPFGGGGGGFGAPAPGTFGAPAPTSGGFGGAFGTPSPAPAFGGNTFGAPAPASSSFGSTGGTFGSGLPSSSPFGAPASAPSGGMFGSATAPSGGMFGSGSSSTQAGFNSGNGGFGGGGGFGTTQTPPPAFGTATFGSPAPSSGLFGAPSPSTFGAASNAFGTNSAGSNFGAPAPSAGMFGAPSPSVGMYSAPGGGSGGTKSTPFAVTSKQDGSTTINLQSISAMPQYEQKSFEELRFEDYGQGNRGTGASGNSGGFSGFGTSSPAPSSALFGAPVPAPSSFGAPTPVSGSFGGFGSTPAPSTGFGATSAFGAPAPFSATAPTPGGFGNPTFGAPAPSTGLFGAPTQAPATIQGGGLFGSPGPAPGGLFGSNSTPAPAFGTPAPITGSLFGSQAPAPATTGLFRAPAPAPFGAPPSAAFGAPAPGAFGGFGTPAPAPTSSLFGNPAPVAFGTPAPSGGLFGSPAQAPVGTFGAAAPSAFGTPAASGSLFGAPTPAGGIFVAPSAPGGSQLSVAPPMGSIMPPATTEILTAQLVALETKRSEMEQSDNFGTLPNESSSVNSISVSESEGLQPLTPSRAFLPSYHSTPRSASKIRPRGFALPENNLTTLCKLGGGGRPMAAPNSSAVASTSRLVIKPSPKPRIKLLLKPSSTNKDSLLKTKSSPDKTSGSSDKTSPSANSISHGNALCATEYAVAKSERSSQRSDMKDNEPPRITPKSGAPSRMVAPSLNKNGYTCNPTIKTLQGMLPEDLAAVQGFSVERPHVGKIEWEGAVDIRYLNLDTLVVIDDSPQSASVYTQEEKDGTKPPVGTKLNRPAVITLENVFPPEGTPKDKFEKRVAKSTKRNNAELISYNSSSGKWTFRVLHFSRYALADDDTDSEDESEHHFESGRGAGRSQGKLAPSHLNANAILLKARIDDCATKLELDVALFDAQKDVKAERKQGMLDGVVNETSAIGAFFEEPVVDEWDIATKYIPTTEAVSATRARPGICSAKAHQANFVMSSIDFGFTMGKSFRVGWAPDGSFTAFGTDRTLSRRKPVFSSQTAEEIHLLQQHQENSDKLAVHGRLSDCPQFRFPSFKSDQTAVRKVFKSYKDMSCDEKSPLISVAKTAFSLLGYLAENLGTFPGNGDWKGRSSLEARRIHAIICWLVDSCSEEVDAEIDKCMSQGRKLDALLAAVTGGDKDKACNFASDVGFFQLSTMLSSRHASNNDLLRQALCWTDSGASSSLSESFLRIYFLIAGDSKMEEEIYRKKYSPYDWRRRLAMTLIYDQPNQDLNLSSIVAAYEEKVKTGVAPYPQPQYLQGTSTREIHCVLYRLLRLEEFGPVASLSATIDPLGYCNSAHDYSLAFHLASAISAMEYFFPVTPVEICSLMDSYTAQLLINGKWEWAVYVSLCSMVPLDANSIHMERAKKLVFQNYTGSTSKSRYCRGFLESVGVPSKWFEEASALRCAIGGDSHGHLCHMAKVSGDNVASILEKTVVPNMLFMNMEKLEQALKLLEVFAVEGDSLALALCNLFQLYQSISELDGASRAEIECAIPSLSEACSSIEQVLVTYKLEGTARREAFVCFAPVVVPFVSFLAEAMSQISLFKIKLTALQSEIQISGSVSQILNLAQPKHQEVNRLGISDRESICKWLL</sequence>
<comment type="subcellular location">
    <subcellularLocation>
        <location evidence="1">Nucleus</location>
        <location evidence="1">Nuclear pore complex</location>
    </subcellularLocation>
</comment>
<evidence type="ECO:0000256" key="1">
    <source>
        <dbReference type="ARBA" id="ARBA00004567"/>
    </source>
</evidence>
<evidence type="ECO:0000313" key="13">
    <source>
        <dbReference type="Proteomes" id="UP001295423"/>
    </source>
</evidence>
<gene>
    <name evidence="12" type="ORF">CYCCA115_LOCUS7701</name>
</gene>
<evidence type="ECO:0000256" key="3">
    <source>
        <dbReference type="ARBA" id="ARBA00022448"/>
    </source>
</evidence>
<dbReference type="GO" id="GO:0034398">
    <property type="term" value="P:telomere tethering at nuclear periphery"/>
    <property type="evidence" value="ECO:0007669"/>
    <property type="project" value="TreeGrafter"/>
</dbReference>
<dbReference type="GO" id="GO:0051028">
    <property type="term" value="P:mRNA transport"/>
    <property type="evidence" value="ECO:0007669"/>
    <property type="project" value="UniProtKB-KW"/>
</dbReference>
<keyword evidence="13" id="KW-1185">Reference proteome</keyword>
<feature type="region of interest" description="Disordered" evidence="10">
    <location>
        <begin position="1"/>
        <end position="55"/>
    </location>
</feature>
<feature type="region of interest" description="Disordered" evidence="10">
    <location>
        <begin position="642"/>
        <end position="707"/>
    </location>
</feature>
<comment type="caution">
    <text evidence="12">The sequence shown here is derived from an EMBL/GenBank/DDBJ whole genome shotgun (WGS) entry which is preliminary data.</text>
</comment>
<evidence type="ECO:0000256" key="7">
    <source>
        <dbReference type="ARBA" id="ARBA00023010"/>
    </source>
</evidence>
<name>A0AAD2CRE3_9STRA</name>
<keyword evidence="6" id="KW-0653">Protein transport</keyword>
<dbReference type="GO" id="GO:0000973">
    <property type="term" value="P:post-transcriptional tethering of RNA polymerase II gene DNA at nuclear periphery"/>
    <property type="evidence" value="ECO:0007669"/>
    <property type="project" value="TreeGrafter"/>
</dbReference>
<dbReference type="Gene3D" id="1.25.40.690">
    <property type="match status" value="1"/>
</dbReference>
<dbReference type="GO" id="GO:0006405">
    <property type="term" value="P:RNA export from nucleus"/>
    <property type="evidence" value="ECO:0007669"/>
    <property type="project" value="TreeGrafter"/>
</dbReference>
<evidence type="ECO:0000256" key="9">
    <source>
        <dbReference type="ARBA" id="ARBA00023242"/>
    </source>
</evidence>
<dbReference type="PROSITE" id="PS51434">
    <property type="entry name" value="NUP_C"/>
    <property type="match status" value="1"/>
</dbReference>
<keyword evidence="4" id="KW-0068">Autocatalytic cleavage</keyword>
<feature type="compositionally biased region" description="Polar residues" evidence="10">
    <location>
        <begin position="690"/>
        <end position="707"/>
    </location>
</feature>
<dbReference type="PANTHER" id="PTHR23198">
    <property type="entry name" value="NUCLEOPORIN"/>
    <property type="match status" value="1"/>
</dbReference>
<feature type="compositionally biased region" description="Low complexity" evidence="10">
    <location>
        <begin position="580"/>
        <end position="594"/>
    </location>
</feature>
<keyword evidence="9" id="KW-0539">Nucleus</keyword>
<feature type="compositionally biased region" description="Low complexity" evidence="10">
    <location>
        <begin position="40"/>
        <end position="53"/>
    </location>
</feature>
<dbReference type="GO" id="GO:0003723">
    <property type="term" value="F:RNA binding"/>
    <property type="evidence" value="ECO:0007669"/>
    <property type="project" value="TreeGrafter"/>
</dbReference>
<dbReference type="SUPFAM" id="SSF82215">
    <property type="entry name" value="C-terminal autoproteolytic domain of nucleoporin nup98"/>
    <property type="match status" value="1"/>
</dbReference>
<feature type="region of interest" description="Disordered" evidence="10">
    <location>
        <begin position="567"/>
        <end position="624"/>
    </location>
</feature>
<evidence type="ECO:0000313" key="12">
    <source>
        <dbReference type="EMBL" id="CAJ1941899.1"/>
    </source>
</evidence>
<dbReference type="InterPro" id="IPR036903">
    <property type="entry name" value="Nup98_auto-Pept-S59_dom_sf"/>
</dbReference>
<feature type="region of interest" description="Disordered" evidence="10">
    <location>
        <begin position="899"/>
        <end position="923"/>
    </location>
</feature>
<dbReference type="GO" id="GO:0017056">
    <property type="term" value="F:structural constituent of nuclear pore"/>
    <property type="evidence" value="ECO:0007669"/>
    <property type="project" value="InterPro"/>
</dbReference>
<evidence type="ECO:0000256" key="6">
    <source>
        <dbReference type="ARBA" id="ARBA00022927"/>
    </source>
</evidence>
<keyword evidence="7" id="KW-0811">Translocation</keyword>
<evidence type="ECO:0000256" key="8">
    <source>
        <dbReference type="ARBA" id="ARBA00023132"/>
    </source>
</evidence>
<feature type="compositionally biased region" description="Basic and acidic residues" evidence="10">
    <location>
        <begin position="721"/>
        <end position="736"/>
    </location>
</feature>
<evidence type="ECO:0000256" key="2">
    <source>
        <dbReference type="ARBA" id="ARBA00008926"/>
    </source>
</evidence>
<evidence type="ECO:0000256" key="4">
    <source>
        <dbReference type="ARBA" id="ARBA00022813"/>
    </source>
</evidence>
<organism evidence="12 13">
    <name type="scientific">Cylindrotheca closterium</name>
    <dbReference type="NCBI Taxonomy" id="2856"/>
    <lineage>
        <taxon>Eukaryota</taxon>
        <taxon>Sar</taxon>
        <taxon>Stramenopiles</taxon>
        <taxon>Ochrophyta</taxon>
        <taxon>Bacillariophyta</taxon>
        <taxon>Bacillariophyceae</taxon>
        <taxon>Bacillariophycidae</taxon>
        <taxon>Bacillariales</taxon>
        <taxon>Bacillariaceae</taxon>
        <taxon>Cylindrotheca</taxon>
    </lineage>
</organism>
<dbReference type="Pfam" id="PF21240">
    <property type="entry name" value="Nup98_GLEBS"/>
    <property type="match status" value="1"/>
</dbReference>
<keyword evidence="5" id="KW-0509">mRNA transport</keyword>
<comment type="similarity">
    <text evidence="2">Belongs to the nucleoporin GLFG family.</text>
</comment>
<dbReference type="Gene3D" id="3.30.1610.10">
    <property type="entry name" value="Peptidase S59, nucleoporin"/>
    <property type="match status" value="1"/>
</dbReference>
<evidence type="ECO:0000256" key="5">
    <source>
        <dbReference type="ARBA" id="ARBA00022816"/>
    </source>
</evidence>
<dbReference type="Pfam" id="PF12110">
    <property type="entry name" value="Nup96"/>
    <property type="match status" value="1"/>
</dbReference>
<keyword evidence="8" id="KW-0906">Nuclear pore complex</keyword>
<feature type="domain" description="Peptidase S59" evidence="11">
    <location>
        <begin position="756"/>
        <end position="891"/>
    </location>
</feature>
<reference evidence="12" key="1">
    <citation type="submission" date="2023-08" db="EMBL/GenBank/DDBJ databases">
        <authorList>
            <person name="Audoor S."/>
            <person name="Bilcke G."/>
        </authorList>
    </citation>
    <scope>NUCLEOTIDE SEQUENCE</scope>
</reference>
<dbReference type="InterPro" id="IPR021967">
    <property type="entry name" value="Nup98_C"/>
</dbReference>
<dbReference type="GO" id="GO:0008139">
    <property type="term" value="F:nuclear localization sequence binding"/>
    <property type="evidence" value="ECO:0007669"/>
    <property type="project" value="TreeGrafter"/>
</dbReference>
<dbReference type="Proteomes" id="UP001295423">
    <property type="component" value="Unassembled WGS sequence"/>
</dbReference>
<evidence type="ECO:0000259" key="11">
    <source>
        <dbReference type="PROSITE" id="PS51434"/>
    </source>
</evidence>
<dbReference type="EMBL" id="CAKOGP040001101">
    <property type="protein sequence ID" value="CAJ1941899.1"/>
    <property type="molecule type" value="Genomic_DNA"/>
</dbReference>
<protein>
    <recommendedName>
        <fullName evidence="11">Peptidase S59 domain-containing protein</fullName>
    </recommendedName>
</protein>
<evidence type="ECO:0000256" key="10">
    <source>
        <dbReference type="SAM" id="MobiDB-lite"/>
    </source>
</evidence>
<feature type="compositionally biased region" description="Polar residues" evidence="10">
    <location>
        <begin position="647"/>
        <end position="657"/>
    </location>
</feature>
<dbReference type="InterPro" id="IPR007230">
    <property type="entry name" value="Nup98_auto-Pept-S59_dom"/>
</dbReference>
<dbReference type="GO" id="GO:0044614">
    <property type="term" value="C:nuclear pore cytoplasmic filaments"/>
    <property type="evidence" value="ECO:0007669"/>
    <property type="project" value="TreeGrafter"/>
</dbReference>
<dbReference type="Gene3D" id="1.10.10.2360">
    <property type="match status" value="1"/>
</dbReference>
<dbReference type="PANTHER" id="PTHR23198:SF6">
    <property type="entry name" value="NUCLEAR PORE COMPLEX PROTEIN NUP98-NUP96"/>
    <property type="match status" value="1"/>
</dbReference>
<dbReference type="Pfam" id="PF04096">
    <property type="entry name" value="Nucleoporin2"/>
    <property type="match status" value="1"/>
</dbReference>
<feature type="region of interest" description="Disordered" evidence="10">
    <location>
        <begin position="719"/>
        <end position="756"/>
    </location>
</feature>
<keyword evidence="3" id="KW-0813">Transport</keyword>
<dbReference type="InterPro" id="IPR037665">
    <property type="entry name" value="Nucleoporin_S59-like"/>
</dbReference>
<dbReference type="GO" id="GO:0006606">
    <property type="term" value="P:protein import into nucleus"/>
    <property type="evidence" value="ECO:0007669"/>
    <property type="project" value="TreeGrafter"/>
</dbReference>
<accession>A0AAD2CRE3</accession>
<dbReference type="FunFam" id="1.10.10.2360:FF:000001">
    <property type="entry name" value="Nuclear pore complex protein Nup98-Nup96"/>
    <property type="match status" value="1"/>
</dbReference>
<proteinExistence type="inferred from homology"/>